<feature type="transmembrane region" description="Helical" evidence="12">
    <location>
        <begin position="144"/>
        <end position="163"/>
    </location>
</feature>
<keyword evidence="5" id="KW-0808">Transferase</keyword>
<dbReference type="InterPro" id="IPR013013">
    <property type="entry name" value="PTS_EIIC_1"/>
</dbReference>
<dbReference type="Pfam" id="PF02378">
    <property type="entry name" value="PTS_EIIC"/>
    <property type="match status" value="1"/>
</dbReference>
<dbReference type="SUPFAM" id="SSF51261">
    <property type="entry name" value="Duplicated hybrid motif"/>
    <property type="match status" value="1"/>
</dbReference>
<proteinExistence type="predicted"/>
<dbReference type="InterPro" id="IPR011055">
    <property type="entry name" value="Dup_hybrid_motif"/>
</dbReference>
<dbReference type="NCBIfam" id="TIGR01995">
    <property type="entry name" value="PTS-II-ABC-beta"/>
    <property type="match status" value="1"/>
</dbReference>
<dbReference type="InterPro" id="IPR036878">
    <property type="entry name" value="Glu_permease_IIB"/>
</dbReference>
<dbReference type="Pfam" id="PF00367">
    <property type="entry name" value="PTS_EIIB"/>
    <property type="match status" value="1"/>
</dbReference>
<dbReference type="SUPFAM" id="SSF55604">
    <property type="entry name" value="Glucose permease domain IIB"/>
    <property type="match status" value="1"/>
</dbReference>
<evidence type="ECO:0000256" key="7">
    <source>
        <dbReference type="ARBA" id="ARBA00022692"/>
    </source>
</evidence>
<evidence type="ECO:0000313" key="16">
    <source>
        <dbReference type="EMBL" id="MBC6010196.1"/>
    </source>
</evidence>
<protein>
    <submittedName>
        <fullName evidence="16">PTS glucose transporter subunit IIA</fullName>
    </submittedName>
</protein>
<comment type="subcellular location">
    <subcellularLocation>
        <location evidence="1">Cell membrane</location>
        <topology evidence="1">Multi-pass membrane protein</topology>
    </subcellularLocation>
</comment>
<dbReference type="InterPro" id="IPR001996">
    <property type="entry name" value="PTS_IIB_1"/>
</dbReference>
<evidence type="ECO:0000256" key="2">
    <source>
        <dbReference type="ARBA" id="ARBA00022448"/>
    </source>
</evidence>
<evidence type="ECO:0000256" key="1">
    <source>
        <dbReference type="ARBA" id="ARBA00004651"/>
    </source>
</evidence>
<keyword evidence="4 16" id="KW-0762">Sugar transport</keyword>
<feature type="transmembrane region" description="Helical" evidence="12">
    <location>
        <begin position="170"/>
        <end position="189"/>
    </location>
</feature>
<dbReference type="PROSITE" id="PS51103">
    <property type="entry name" value="PTS_EIIC_TYPE_1"/>
    <property type="match status" value="1"/>
</dbReference>
<evidence type="ECO:0000259" key="15">
    <source>
        <dbReference type="PROSITE" id="PS51103"/>
    </source>
</evidence>
<feature type="transmembrane region" description="Helical" evidence="12">
    <location>
        <begin position="365"/>
        <end position="387"/>
    </location>
</feature>
<keyword evidence="8" id="KW-0418">Kinase</keyword>
<dbReference type="Pfam" id="PF00358">
    <property type="entry name" value="PTS_EIIA_1"/>
    <property type="match status" value="1"/>
</dbReference>
<dbReference type="NCBIfam" id="TIGR00830">
    <property type="entry name" value="PTBA"/>
    <property type="match status" value="1"/>
</dbReference>
<dbReference type="PANTHER" id="PTHR30175">
    <property type="entry name" value="PHOSPHOTRANSFERASE SYSTEM TRANSPORT PROTEIN"/>
    <property type="match status" value="1"/>
</dbReference>
<keyword evidence="7 12" id="KW-0812">Transmembrane</keyword>
<comment type="caution">
    <text evidence="16">The sequence shown here is derived from an EMBL/GenBank/DDBJ whole genome shotgun (WGS) entry which is preliminary data.</text>
</comment>
<evidence type="ECO:0000259" key="13">
    <source>
        <dbReference type="PROSITE" id="PS51093"/>
    </source>
</evidence>
<feature type="active site" description="Phosphocysteine intermediate; for EIIB activity" evidence="11">
    <location>
        <position position="27"/>
    </location>
</feature>
<feature type="domain" description="PTS EIIC type-1" evidence="15">
    <location>
        <begin position="104"/>
        <end position="476"/>
    </location>
</feature>
<feature type="transmembrane region" description="Helical" evidence="12">
    <location>
        <begin position="438"/>
        <end position="460"/>
    </location>
</feature>
<dbReference type="InterPro" id="IPR050558">
    <property type="entry name" value="PTS_Sugar-Specific_Components"/>
</dbReference>
<dbReference type="InterPro" id="IPR003352">
    <property type="entry name" value="PTS_EIIC"/>
</dbReference>
<keyword evidence="17" id="KW-1185">Reference proteome</keyword>
<keyword evidence="9 12" id="KW-1133">Transmembrane helix</keyword>
<dbReference type="Gene3D" id="3.30.1360.60">
    <property type="entry name" value="Glucose permease domain IIB"/>
    <property type="match status" value="1"/>
</dbReference>
<evidence type="ECO:0000256" key="11">
    <source>
        <dbReference type="PROSITE-ProRule" id="PRU00421"/>
    </source>
</evidence>
<keyword evidence="6" id="KW-0598">Phosphotransferase system</keyword>
<feature type="domain" description="PTS EIIB type-1" evidence="14">
    <location>
        <begin position="5"/>
        <end position="87"/>
    </location>
</feature>
<evidence type="ECO:0000256" key="3">
    <source>
        <dbReference type="ARBA" id="ARBA00022475"/>
    </source>
</evidence>
<dbReference type="InterPro" id="IPR018113">
    <property type="entry name" value="PTrfase_EIIB_Cys"/>
</dbReference>
<keyword evidence="3" id="KW-1003">Cell membrane</keyword>
<dbReference type="EMBL" id="JACRWG010000032">
    <property type="protein sequence ID" value="MBC6010196.1"/>
    <property type="molecule type" value="Genomic_DNA"/>
</dbReference>
<feature type="transmembrane region" description="Helical" evidence="12">
    <location>
        <begin position="336"/>
        <end position="356"/>
    </location>
</feature>
<name>A0ABR7KCL1_9FIRM</name>
<accession>A0ABR7KCL1</accession>
<feature type="domain" description="PTS EIIA type-1" evidence="13">
    <location>
        <begin position="495"/>
        <end position="599"/>
    </location>
</feature>
<evidence type="ECO:0000256" key="4">
    <source>
        <dbReference type="ARBA" id="ARBA00022597"/>
    </source>
</evidence>
<feature type="transmembrane region" description="Helical" evidence="12">
    <location>
        <begin position="113"/>
        <end position="138"/>
    </location>
</feature>
<feature type="transmembrane region" description="Helical" evidence="12">
    <location>
        <begin position="393"/>
        <end position="411"/>
    </location>
</feature>
<dbReference type="InterPro" id="IPR001127">
    <property type="entry name" value="PTS_EIIA_1_perm"/>
</dbReference>
<feature type="transmembrane region" description="Helical" evidence="12">
    <location>
        <begin position="257"/>
        <end position="281"/>
    </location>
</feature>
<feature type="transmembrane region" description="Helical" evidence="12">
    <location>
        <begin position="293"/>
        <end position="316"/>
    </location>
</feature>
<evidence type="ECO:0000256" key="10">
    <source>
        <dbReference type="ARBA" id="ARBA00023136"/>
    </source>
</evidence>
<dbReference type="RefSeq" id="WP_187012462.1">
    <property type="nucleotide sequence ID" value="NZ_JACRWG010000032.1"/>
</dbReference>
<dbReference type="InterPro" id="IPR011297">
    <property type="entry name" value="PTS_IIABC_b_glu"/>
</dbReference>
<reference evidence="16 17" key="1">
    <citation type="submission" date="2020-08" db="EMBL/GenBank/DDBJ databases">
        <authorList>
            <person name="Liu C."/>
            <person name="Sun Q."/>
        </authorList>
    </citation>
    <scope>NUCLEOTIDE SEQUENCE [LARGE SCALE GENOMIC DNA]</scope>
    <source>
        <strain evidence="16 17">NSJ-22</strain>
    </source>
</reference>
<dbReference type="Proteomes" id="UP000603474">
    <property type="component" value="Unassembled WGS sequence"/>
</dbReference>
<evidence type="ECO:0000256" key="9">
    <source>
        <dbReference type="ARBA" id="ARBA00022989"/>
    </source>
</evidence>
<organism evidence="16 17">
    <name type="scientific">Catenibacterium faecis</name>
    <dbReference type="NCBI Taxonomy" id="2764323"/>
    <lineage>
        <taxon>Bacteria</taxon>
        <taxon>Bacillati</taxon>
        <taxon>Bacillota</taxon>
        <taxon>Erysipelotrichia</taxon>
        <taxon>Erysipelotrichales</taxon>
        <taxon>Coprobacillaceae</taxon>
        <taxon>Catenibacterium</taxon>
    </lineage>
</organism>
<dbReference type="PANTHER" id="PTHR30175:SF1">
    <property type="entry name" value="PTS SYSTEM ARBUTIN-, CELLOBIOSE-, AND SALICIN-SPECIFIC EIIBC COMPONENT-RELATED"/>
    <property type="match status" value="1"/>
</dbReference>
<dbReference type="PROSITE" id="PS51093">
    <property type="entry name" value="PTS_EIIA_TYPE_1"/>
    <property type="match status" value="1"/>
</dbReference>
<evidence type="ECO:0000256" key="8">
    <source>
        <dbReference type="ARBA" id="ARBA00022777"/>
    </source>
</evidence>
<keyword evidence="2" id="KW-0813">Transport</keyword>
<evidence type="ECO:0000259" key="14">
    <source>
        <dbReference type="PROSITE" id="PS51098"/>
    </source>
</evidence>
<dbReference type="CDD" id="cd00212">
    <property type="entry name" value="PTS_IIB_glc"/>
    <property type="match status" value="1"/>
</dbReference>
<dbReference type="PROSITE" id="PS51098">
    <property type="entry name" value="PTS_EIIB_TYPE_1"/>
    <property type="match status" value="1"/>
</dbReference>
<feature type="transmembrane region" description="Helical" evidence="12">
    <location>
        <begin position="224"/>
        <end position="245"/>
    </location>
</feature>
<evidence type="ECO:0000256" key="12">
    <source>
        <dbReference type="SAM" id="Phobius"/>
    </source>
</evidence>
<evidence type="ECO:0000256" key="6">
    <source>
        <dbReference type="ARBA" id="ARBA00022683"/>
    </source>
</evidence>
<dbReference type="PROSITE" id="PS01035">
    <property type="entry name" value="PTS_EIIB_TYPE_1_CYS"/>
    <property type="match status" value="1"/>
</dbReference>
<evidence type="ECO:0000256" key="5">
    <source>
        <dbReference type="ARBA" id="ARBA00022679"/>
    </source>
</evidence>
<keyword evidence="10 12" id="KW-0472">Membrane</keyword>
<sequence>MGKYEKLAKEILENVGGKENINSLTHCITRLRFRLKDESKANDEALKNNPGVVTVMKSAGQYQVVIGNHVPAVFEDVCSIAGISNDAPAAEAEAPKGVLDTLIDIISGCFQPILGPLCAAGIIKGLNALLVFLLGTGFSTSGTYLVLNAIGDSIFYFLPIILGYTAAKKFNVNVVVGMIIGASLCYPTIQTDSLSAAGKAIGTLPMIGAYYTKFLGIPFISGNYTSTVVPVICIVALAAQVQKIAKKYVPEMLQNFFVPFFVLIISLPIGLLVIGPVVGLLTQVLSNFFAALYKLSPIVTATVVGAFWQCLVIFGLHWALVPMAMVNLGNLGFDTILPGMTGTTFAATGIMIATYLKTKDPNKKALAIPATISAFCGVTEPAIYGFLLPEKTPFVFSCIGGAVGGAIMGALNAKMYVMGGLGIFSVVSFISPKGEASGLVAALICGAVSMLVGFLLAFFFGKKEDNKVVEAVKANEETILAPIEGTIKPIEDSSDAAFASGALGKGVVIIPSVGKVYAPVSGTVTVLFPSLHAIGITSDSGVELLIHIGINTVQLEGKGYIAHIKQGDHVECGQLLVEFDMDYITSEGYSLETPVLVTNYNDLKEVKITDKTNSSLKEELLHINY</sequence>
<gene>
    <name evidence="16" type="ORF">H8909_08060</name>
</gene>
<dbReference type="Gene3D" id="2.70.70.10">
    <property type="entry name" value="Glucose Permease (Domain IIA)"/>
    <property type="match status" value="1"/>
</dbReference>
<dbReference type="PROSITE" id="PS00371">
    <property type="entry name" value="PTS_EIIA_TYPE_1_HIS"/>
    <property type="match status" value="1"/>
</dbReference>
<evidence type="ECO:0000313" key="17">
    <source>
        <dbReference type="Proteomes" id="UP000603474"/>
    </source>
</evidence>